<dbReference type="Proteomes" id="UP000256710">
    <property type="component" value="Unassembled WGS sequence"/>
</dbReference>
<dbReference type="RefSeq" id="WP_018004156.1">
    <property type="nucleotide sequence ID" value="NZ_AQUR01000072.1"/>
</dbReference>
<keyword evidence="1" id="KW-0521">NADP</keyword>
<dbReference type="Proteomes" id="UP000255168">
    <property type="component" value="Plasmid II"/>
</dbReference>
<name>A0A375HL98_9BURK</name>
<dbReference type="Gene3D" id="3.40.50.720">
    <property type="entry name" value="NAD(P)-binding Rossmann-like Domain"/>
    <property type="match status" value="1"/>
</dbReference>
<evidence type="ECO:0000259" key="2">
    <source>
        <dbReference type="Pfam" id="PF13460"/>
    </source>
</evidence>
<evidence type="ECO:0000313" key="3">
    <source>
        <dbReference type="EMBL" id="SOZ39296.1"/>
    </source>
</evidence>
<gene>
    <name evidence="3" type="ORF">CBM2605_B150075</name>
    <name evidence="4" type="ORF">CBM2607_MP10433</name>
</gene>
<keyword evidence="6" id="KW-1185">Reference proteome</keyword>
<dbReference type="PANTHER" id="PTHR42748">
    <property type="entry name" value="NITROGEN METABOLITE REPRESSION PROTEIN NMRA FAMILY MEMBER"/>
    <property type="match status" value="1"/>
</dbReference>
<evidence type="ECO:0000256" key="1">
    <source>
        <dbReference type="ARBA" id="ARBA00022857"/>
    </source>
</evidence>
<dbReference type="AlphaFoldDB" id="A0A375HL98"/>
<accession>A0A375HL98</accession>
<organism evidence="4 5">
    <name type="scientific">Cupriavidus neocaledonicus</name>
    <dbReference type="NCBI Taxonomy" id="1040979"/>
    <lineage>
        <taxon>Bacteria</taxon>
        <taxon>Pseudomonadati</taxon>
        <taxon>Pseudomonadota</taxon>
        <taxon>Betaproteobacteria</taxon>
        <taxon>Burkholderiales</taxon>
        <taxon>Burkholderiaceae</taxon>
        <taxon>Cupriavidus</taxon>
    </lineage>
</organism>
<evidence type="ECO:0000313" key="4">
    <source>
        <dbReference type="EMBL" id="SPD59031.1"/>
    </source>
</evidence>
<dbReference type="SUPFAM" id="SSF51735">
    <property type="entry name" value="NAD(P)-binding Rossmann-fold domains"/>
    <property type="match status" value="1"/>
</dbReference>
<dbReference type="EMBL" id="OFTC01000038">
    <property type="protein sequence ID" value="SOZ39296.1"/>
    <property type="molecule type" value="Genomic_DNA"/>
</dbReference>
<proteinExistence type="predicted"/>
<feature type="domain" description="NAD(P)-binding" evidence="2">
    <location>
        <begin position="7"/>
        <end position="174"/>
    </location>
</feature>
<evidence type="ECO:0000313" key="6">
    <source>
        <dbReference type="Proteomes" id="UP000256710"/>
    </source>
</evidence>
<dbReference type="InterPro" id="IPR016040">
    <property type="entry name" value="NAD(P)-bd_dom"/>
</dbReference>
<keyword evidence="4" id="KW-0614">Plasmid</keyword>
<dbReference type="Pfam" id="PF13460">
    <property type="entry name" value="NAD_binding_10"/>
    <property type="match status" value="1"/>
</dbReference>
<geneLocation type="plasmid" evidence="5">
    <name>ii</name>
</geneLocation>
<reference evidence="5 6" key="1">
    <citation type="submission" date="2018-01" db="EMBL/GenBank/DDBJ databases">
        <authorList>
            <person name="Clerissi C."/>
        </authorList>
    </citation>
    <scope>NUCLEOTIDE SEQUENCE [LARGE SCALE GENOMIC DNA]</scope>
    <source>
        <strain evidence="3">Cupriavidus taiwanensis STM 6082</strain>
        <strain evidence="4">Cupriavidus taiwanensis STM 6160</strain>
        <plasmid evidence="4">II</plasmid>
        <plasmid evidence="5">ii</plasmid>
    </source>
</reference>
<dbReference type="InterPro" id="IPR036291">
    <property type="entry name" value="NAD(P)-bd_dom_sf"/>
</dbReference>
<dbReference type="InterPro" id="IPR051164">
    <property type="entry name" value="NmrA-like_oxidored"/>
</dbReference>
<dbReference type="PANTHER" id="PTHR42748:SF3">
    <property type="entry name" value="BLL4366 PROTEIN"/>
    <property type="match status" value="1"/>
</dbReference>
<evidence type="ECO:0000313" key="5">
    <source>
        <dbReference type="Proteomes" id="UP000255168"/>
    </source>
</evidence>
<dbReference type="EMBL" id="LT984807">
    <property type="protein sequence ID" value="SPD59031.1"/>
    <property type="molecule type" value="Genomic_DNA"/>
</dbReference>
<protein>
    <submittedName>
        <fullName evidence="3">Secreted protein</fullName>
    </submittedName>
</protein>
<sequence>MKIVVIGGSGLIGSRLVKLLNQAGHTAVAASPSTGVNTLTGEGLSHSLVNADVVVDVTNAPSWEPQAVLDFFRTSARNLGKAEVAAGVRHHVALSIVGTDRMPDNAYFQAKVAQEAVIDAAGVPYTIVRATQFMEFIGGIADYGTEGDTVRIGDGLFQPIAADDVAAALAQVATAAPLNGTIDIAGPDRAPFAEIVSRYLKSVGDTRTVVTDPDARYYGGHVEKLSLVPLGDARLGSITLDQWLARAHVAYA</sequence>
<geneLocation type="plasmid" evidence="4">
    <name>II</name>
</geneLocation>